<organism evidence="1">
    <name type="scientific">Tanacetum cinerariifolium</name>
    <name type="common">Dalmatian daisy</name>
    <name type="synonym">Chrysanthemum cinerariifolium</name>
    <dbReference type="NCBI Taxonomy" id="118510"/>
    <lineage>
        <taxon>Eukaryota</taxon>
        <taxon>Viridiplantae</taxon>
        <taxon>Streptophyta</taxon>
        <taxon>Embryophyta</taxon>
        <taxon>Tracheophyta</taxon>
        <taxon>Spermatophyta</taxon>
        <taxon>Magnoliopsida</taxon>
        <taxon>eudicotyledons</taxon>
        <taxon>Gunneridae</taxon>
        <taxon>Pentapetalae</taxon>
        <taxon>asterids</taxon>
        <taxon>campanulids</taxon>
        <taxon>Asterales</taxon>
        <taxon>Asteraceae</taxon>
        <taxon>Asteroideae</taxon>
        <taxon>Anthemideae</taxon>
        <taxon>Anthemidinae</taxon>
        <taxon>Tanacetum</taxon>
    </lineage>
</organism>
<accession>A0A699V624</accession>
<name>A0A699V624_TANCI</name>
<sequence length="163" mass="17717">ATAVVACARFAPAVLAGRRLSHVTTHTVGAWPASSAFPFQLSQFLRDARGGLFAHQLLTDLALVVDDVRHRQRLALGQVVLLGRVLRQHGELDAQCVAGGFQVFTLQVVEIDPEHADLLAAHLLGEFVQFRDFRAARATPFRPVVDHQPMLVDAVAGDLLTVL</sequence>
<comment type="caution">
    <text evidence="1">The sequence shown here is derived from an EMBL/GenBank/DDBJ whole genome shotgun (WGS) entry which is preliminary data.</text>
</comment>
<feature type="non-terminal residue" evidence="1">
    <location>
        <position position="1"/>
    </location>
</feature>
<proteinExistence type="predicted"/>
<dbReference type="AlphaFoldDB" id="A0A699V624"/>
<dbReference type="EMBL" id="BKCJ011407099">
    <property type="protein sequence ID" value="GFD30742.1"/>
    <property type="molecule type" value="Genomic_DNA"/>
</dbReference>
<feature type="non-terminal residue" evidence="1">
    <location>
        <position position="163"/>
    </location>
</feature>
<gene>
    <name evidence="1" type="ORF">Tci_902711</name>
</gene>
<protein>
    <submittedName>
        <fullName evidence="1">Uncharacterized protein</fullName>
    </submittedName>
</protein>
<reference evidence="1" key="1">
    <citation type="journal article" date="2019" name="Sci. Rep.">
        <title>Draft genome of Tanacetum cinerariifolium, the natural source of mosquito coil.</title>
        <authorList>
            <person name="Yamashiro T."/>
            <person name="Shiraishi A."/>
            <person name="Satake H."/>
            <person name="Nakayama K."/>
        </authorList>
    </citation>
    <scope>NUCLEOTIDE SEQUENCE</scope>
</reference>
<evidence type="ECO:0000313" key="1">
    <source>
        <dbReference type="EMBL" id="GFD30742.1"/>
    </source>
</evidence>